<dbReference type="GO" id="GO:0045454">
    <property type="term" value="P:cell redox homeostasis"/>
    <property type="evidence" value="ECO:0007669"/>
    <property type="project" value="TreeGrafter"/>
</dbReference>
<name>A0AA41W5H6_9GAMM</name>
<protein>
    <recommendedName>
        <fullName evidence="2">thioredoxin-dependent peroxiredoxin</fullName>
        <ecNumber evidence="2">1.11.1.24</ecNumber>
    </recommendedName>
    <alternativeName>
        <fullName evidence="8">Thioredoxin peroxidase</fullName>
    </alternativeName>
    <alternativeName>
        <fullName evidence="10">Thioredoxin-dependent peroxiredoxin Bcp</fullName>
    </alternativeName>
</protein>
<dbReference type="EC" id="1.11.1.24" evidence="2"/>
<evidence type="ECO:0000256" key="12">
    <source>
        <dbReference type="SAM" id="SignalP"/>
    </source>
</evidence>
<dbReference type="GO" id="GO:0008379">
    <property type="term" value="F:thioredoxin peroxidase activity"/>
    <property type="evidence" value="ECO:0007669"/>
    <property type="project" value="TreeGrafter"/>
</dbReference>
<evidence type="ECO:0000256" key="11">
    <source>
        <dbReference type="ARBA" id="ARBA00049091"/>
    </source>
</evidence>
<reference evidence="14 15" key="1">
    <citation type="journal article" date="2013" name="Antonie Van Leeuwenhoek">
        <title>Echinimonas agarilytica gen. nov., sp. nov., a new gammaproteobacterium isolated from the sea urchin Strongylocentrotus intermedius.</title>
        <authorList>
            <person name="Nedashkovskaya O.I."/>
            <person name="Stenkova A.M."/>
            <person name="Zhukova N.V."/>
            <person name="Van Trappen S."/>
            <person name="Lee J.S."/>
            <person name="Kim S.B."/>
        </authorList>
    </citation>
    <scope>NUCLEOTIDE SEQUENCE [LARGE SCALE GENOMIC DNA]</scope>
    <source>
        <strain evidence="14 15">KMM 6351</strain>
    </source>
</reference>
<comment type="catalytic activity">
    <reaction evidence="11">
        <text>a hydroperoxide + [thioredoxin]-dithiol = an alcohol + [thioredoxin]-disulfide + H2O</text>
        <dbReference type="Rhea" id="RHEA:62620"/>
        <dbReference type="Rhea" id="RHEA-COMP:10698"/>
        <dbReference type="Rhea" id="RHEA-COMP:10700"/>
        <dbReference type="ChEBI" id="CHEBI:15377"/>
        <dbReference type="ChEBI" id="CHEBI:29950"/>
        <dbReference type="ChEBI" id="CHEBI:30879"/>
        <dbReference type="ChEBI" id="CHEBI:35924"/>
        <dbReference type="ChEBI" id="CHEBI:50058"/>
        <dbReference type="EC" id="1.11.1.24"/>
    </reaction>
</comment>
<accession>A0AA41W5H6</accession>
<feature type="signal peptide" evidence="12">
    <location>
        <begin position="1"/>
        <end position="21"/>
    </location>
</feature>
<dbReference type="PANTHER" id="PTHR42801">
    <property type="entry name" value="THIOREDOXIN-DEPENDENT PEROXIDE REDUCTASE"/>
    <property type="match status" value="1"/>
</dbReference>
<evidence type="ECO:0000256" key="6">
    <source>
        <dbReference type="ARBA" id="ARBA00023157"/>
    </source>
</evidence>
<keyword evidence="3" id="KW-0575">Peroxidase</keyword>
<feature type="domain" description="Thioredoxin" evidence="13">
    <location>
        <begin position="36"/>
        <end position="211"/>
    </location>
</feature>
<dbReference type="Proteomes" id="UP001165393">
    <property type="component" value="Unassembled WGS sequence"/>
</dbReference>
<evidence type="ECO:0000256" key="3">
    <source>
        <dbReference type="ARBA" id="ARBA00022559"/>
    </source>
</evidence>
<keyword evidence="7" id="KW-0676">Redox-active center</keyword>
<sequence>MKLIKKLIIPFALLLSLHAHAAIPTIAESAETIAPLLNGEAVPNVTLNDVDGTPVALAELVKTKPTIVFFYRGGWCPFCTMQMSQLQTIEADLQAMGYQLIGISPDKPVDLKASIADKKLSYTLLSDRNLDATTAFGLGFFLSDKVATMYRNNIQTEFVTRGDEKRIVLPVPAAYVFNTQGIVQFQYVNPNYKARVEPEVLKLAAKLALTK</sequence>
<dbReference type="CDD" id="cd02970">
    <property type="entry name" value="PRX_like2"/>
    <property type="match status" value="1"/>
</dbReference>
<evidence type="ECO:0000256" key="4">
    <source>
        <dbReference type="ARBA" id="ARBA00022862"/>
    </source>
</evidence>
<dbReference type="RefSeq" id="WP_251260378.1">
    <property type="nucleotide sequence ID" value="NZ_JAMQGP010000002.1"/>
</dbReference>
<dbReference type="GO" id="GO:0005737">
    <property type="term" value="C:cytoplasm"/>
    <property type="evidence" value="ECO:0007669"/>
    <property type="project" value="TreeGrafter"/>
</dbReference>
<evidence type="ECO:0000313" key="14">
    <source>
        <dbReference type="EMBL" id="MCM2679010.1"/>
    </source>
</evidence>
<evidence type="ECO:0000256" key="10">
    <source>
        <dbReference type="ARBA" id="ARBA00042639"/>
    </source>
</evidence>
<evidence type="ECO:0000256" key="5">
    <source>
        <dbReference type="ARBA" id="ARBA00023002"/>
    </source>
</evidence>
<dbReference type="PROSITE" id="PS51352">
    <property type="entry name" value="THIOREDOXIN_2"/>
    <property type="match status" value="1"/>
</dbReference>
<dbReference type="EMBL" id="JAMQGP010000002">
    <property type="protein sequence ID" value="MCM2679010.1"/>
    <property type="molecule type" value="Genomic_DNA"/>
</dbReference>
<gene>
    <name evidence="14" type="ORF">NAF29_04875</name>
</gene>
<keyword evidence="4" id="KW-0049">Antioxidant</keyword>
<dbReference type="SUPFAM" id="SSF52833">
    <property type="entry name" value="Thioredoxin-like"/>
    <property type="match status" value="1"/>
</dbReference>
<comment type="caution">
    <text evidence="14">The sequence shown here is derived from an EMBL/GenBank/DDBJ whole genome shotgun (WGS) entry which is preliminary data.</text>
</comment>
<dbReference type="PANTHER" id="PTHR42801:SF7">
    <property type="entry name" value="SLL1159 PROTEIN"/>
    <property type="match status" value="1"/>
</dbReference>
<comment type="similarity">
    <text evidence="9">Belongs to the peroxiredoxin family. BCP/PrxQ subfamily.</text>
</comment>
<dbReference type="InterPro" id="IPR013766">
    <property type="entry name" value="Thioredoxin_domain"/>
</dbReference>
<keyword evidence="5" id="KW-0560">Oxidoreductase</keyword>
<dbReference type="Gene3D" id="3.40.30.10">
    <property type="entry name" value="Glutaredoxin"/>
    <property type="match status" value="1"/>
</dbReference>
<evidence type="ECO:0000313" key="15">
    <source>
        <dbReference type="Proteomes" id="UP001165393"/>
    </source>
</evidence>
<proteinExistence type="inferred from homology"/>
<evidence type="ECO:0000256" key="2">
    <source>
        <dbReference type="ARBA" id="ARBA00013017"/>
    </source>
</evidence>
<evidence type="ECO:0000256" key="7">
    <source>
        <dbReference type="ARBA" id="ARBA00023284"/>
    </source>
</evidence>
<dbReference type="InterPro" id="IPR036249">
    <property type="entry name" value="Thioredoxin-like_sf"/>
</dbReference>
<evidence type="ECO:0000256" key="9">
    <source>
        <dbReference type="ARBA" id="ARBA00038489"/>
    </source>
</evidence>
<dbReference type="AlphaFoldDB" id="A0AA41W5H6"/>
<evidence type="ECO:0000256" key="1">
    <source>
        <dbReference type="ARBA" id="ARBA00003330"/>
    </source>
</evidence>
<keyword evidence="15" id="KW-1185">Reference proteome</keyword>
<dbReference type="InterPro" id="IPR000866">
    <property type="entry name" value="AhpC/TSA"/>
</dbReference>
<comment type="function">
    <text evidence="1">Thiol-specific peroxidase that catalyzes the reduction of hydrogen peroxide and organic hydroperoxides to water and alcohols, respectively. Plays a role in cell protection against oxidative stress by detoxifying peroxides and as sensor of hydrogen peroxide-mediated signaling events.</text>
</comment>
<dbReference type="InterPro" id="IPR050924">
    <property type="entry name" value="Peroxiredoxin_BCP/PrxQ"/>
</dbReference>
<dbReference type="Pfam" id="PF00578">
    <property type="entry name" value="AhpC-TSA"/>
    <property type="match status" value="1"/>
</dbReference>
<dbReference type="GO" id="GO:0034599">
    <property type="term" value="P:cellular response to oxidative stress"/>
    <property type="evidence" value="ECO:0007669"/>
    <property type="project" value="TreeGrafter"/>
</dbReference>
<evidence type="ECO:0000256" key="8">
    <source>
        <dbReference type="ARBA" id="ARBA00032824"/>
    </source>
</evidence>
<keyword evidence="6" id="KW-1015">Disulfide bond</keyword>
<evidence type="ECO:0000259" key="13">
    <source>
        <dbReference type="PROSITE" id="PS51352"/>
    </source>
</evidence>
<feature type="chain" id="PRO_5041332519" description="thioredoxin-dependent peroxiredoxin" evidence="12">
    <location>
        <begin position="22"/>
        <end position="211"/>
    </location>
</feature>
<keyword evidence="12" id="KW-0732">Signal</keyword>
<organism evidence="14 15">
    <name type="scientific">Echinimonas agarilytica</name>
    <dbReference type="NCBI Taxonomy" id="1215918"/>
    <lineage>
        <taxon>Bacteria</taxon>
        <taxon>Pseudomonadati</taxon>
        <taxon>Pseudomonadota</taxon>
        <taxon>Gammaproteobacteria</taxon>
        <taxon>Alteromonadales</taxon>
        <taxon>Echinimonadaceae</taxon>
        <taxon>Echinimonas</taxon>
    </lineage>
</organism>